<feature type="region of interest" description="Disordered" evidence="1">
    <location>
        <begin position="109"/>
        <end position="136"/>
    </location>
</feature>
<accession>A0A8T0UFU1</accession>
<comment type="caution">
    <text evidence="2">The sequence shown here is derived from an EMBL/GenBank/DDBJ whole genome shotgun (WGS) entry which is preliminary data.</text>
</comment>
<name>A0A8T0UFU1_PANVG</name>
<keyword evidence="3" id="KW-1185">Reference proteome</keyword>
<evidence type="ECO:0000256" key="1">
    <source>
        <dbReference type="SAM" id="MobiDB-lite"/>
    </source>
</evidence>
<gene>
    <name evidence="2" type="ORF">PVAP13_3NG136601</name>
</gene>
<proteinExistence type="predicted"/>
<dbReference type="Proteomes" id="UP000823388">
    <property type="component" value="Chromosome 3N"/>
</dbReference>
<evidence type="ECO:0000313" key="2">
    <source>
        <dbReference type="EMBL" id="KAG2619783.1"/>
    </source>
</evidence>
<dbReference type="EMBL" id="CM029042">
    <property type="protein sequence ID" value="KAG2619783.1"/>
    <property type="molecule type" value="Genomic_DNA"/>
</dbReference>
<sequence>MWLRRHGHLIFFYLSRLTPLPPYPHLSPLSLSLILPRLSPVDTFSSLSPSLFLRGCGVGRRLGGVRRAVGRGAGLHVHLAAHHTEGAPQVVRQHEYLRRRIYFFQQPSEEEQVPRQLPRVAPPPATPVRRSDGRGGSAATLLRAHATGVGALPAWWQVFLFFNRFVRTGYSIVRP</sequence>
<organism evidence="2 3">
    <name type="scientific">Panicum virgatum</name>
    <name type="common">Blackwell switchgrass</name>
    <dbReference type="NCBI Taxonomy" id="38727"/>
    <lineage>
        <taxon>Eukaryota</taxon>
        <taxon>Viridiplantae</taxon>
        <taxon>Streptophyta</taxon>
        <taxon>Embryophyta</taxon>
        <taxon>Tracheophyta</taxon>
        <taxon>Spermatophyta</taxon>
        <taxon>Magnoliopsida</taxon>
        <taxon>Liliopsida</taxon>
        <taxon>Poales</taxon>
        <taxon>Poaceae</taxon>
        <taxon>PACMAD clade</taxon>
        <taxon>Panicoideae</taxon>
        <taxon>Panicodae</taxon>
        <taxon>Paniceae</taxon>
        <taxon>Panicinae</taxon>
        <taxon>Panicum</taxon>
        <taxon>Panicum sect. Hiantes</taxon>
    </lineage>
</organism>
<protein>
    <submittedName>
        <fullName evidence="2">Uncharacterized protein</fullName>
    </submittedName>
</protein>
<reference evidence="2" key="1">
    <citation type="submission" date="2020-05" db="EMBL/GenBank/DDBJ databases">
        <title>WGS assembly of Panicum virgatum.</title>
        <authorList>
            <person name="Lovell J.T."/>
            <person name="Jenkins J."/>
            <person name="Shu S."/>
            <person name="Juenger T.E."/>
            <person name="Schmutz J."/>
        </authorList>
    </citation>
    <scope>NUCLEOTIDE SEQUENCE</scope>
    <source>
        <strain evidence="2">AP13</strain>
    </source>
</reference>
<evidence type="ECO:0000313" key="3">
    <source>
        <dbReference type="Proteomes" id="UP000823388"/>
    </source>
</evidence>
<dbReference type="AlphaFoldDB" id="A0A8T0UFU1"/>